<dbReference type="InterPro" id="IPR001845">
    <property type="entry name" value="HTH_ArsR_DNA-bd_dom"/>
</dbReference>
<feature type="domain" description="HTH arsR-type" evidence="4">
    <location>
        <begin position="1"/>
        <end position="93"/>
    </location>
</feature>
<dbReference type="PRINTS" id="PR00778">
    <property type="entry name" value="HTHARSR"/>
</dbReference>
<evidence type="ECO:0000313" key="5">
    <source>
        <dbReference type="EMBL" id="KZE75090.1"/>
    </source>
</evidence>
<dbReference type="NCBIfam" id="NF033788">
    <property type="entry name" value="HTH_metalloreg"/>
    <property type="match status" value="1"/>
</dbReference>
<keyword evidence="3" id="KW-0804">Transcription</keyword>
<dbReference type="EMBL" id="LQRA01000074">
    <property type="protein sequence ID" value="KZE75090.1"/>
    <property type="molecule type" value="Genomic_DNA"/>
</dbReference>
<sequence length="103" mass="11745">MEQINEMADSFKLLGDKTRLTILALLKERALCVCDLVELLGTSQPNASQHLRKLRAAGLVYETRKGHWIYYSLNLEHKPYLQVALDSVPSFKEKIGQIKNVCE</sequence>
<dbReference type="GO" id="GO:0003677">
    <property type="term" value="F:DNA binding"/>
    <property type="evidence" value="ECO:0007669"/>
    <property type="project" value="UniProtKB-KW"/>
</dbReference>
<dbReference type="CDD" id="cd00090">
    <property type="entry name" value="HTH_ARSR"/>
    <property type="match status" value="1"/>
</dbReference>
<gene>
    <name evidence="5" type="ORF">AV654_27465</name>
</gene>
<dbReference type="InterPro" id="IPR011991">
    <property type="entry name" value="ArsR-like_HTH"/>
</dbReference>
<keyword evidence="6" id="KW-1185">Reference proteome</keyword>
<dbReference type="PANTHER" id="PTHR33154">
    <property type="entry name" value="TRANSCRIPTIONAL REGULATOR, ARSR FAMILY"/>
    <property type="match status" value="1"/>
</dbReference>
<dbReference type="InterPro" id="IPR036390">
    <property type="entry name" value="WH_DNA-bd_sf"/>
</dbReference>
<evidence type="ECO:0000256" key="3">
    <source>
        <dbReference type="ARBA" id="ARBA00023163"/>
    </source>
</evidence>
<dbReference type="InterPro" id="IPR051081">
    <property type="entry name" value="HTH_MetalResp_TranReg"/>
</dbReference>
<evidence type="ECO:0000256" key="1">
    <source>
        <dbReference type="ARBA" id="ARBA00023015"/>
    </source>
</evidence>
<name>A0A163VM43_9BACL</name>
<evidence type="ECO:0000313" key="6">
    <source>
        <dbReference type="Proteomes" id="UP000076563"/>
    </source>
</evidence>
<dbReference type="RefSeq" id="WP_063185037.1">
    <property type="nucleotide sequence ID" value="NZ_CP121215.1"/>
</dbReference>
<dbReference type="Pfam" id="PF01022">
    <property type="entry name" value="HTH_5"/>
    <property type="match status" value="1"/>
</dbReference>
<dbReference type="InterPro" id="IPR036388">
    <property type="entry name" value="WH-like_DNA-bd_sf"/>
</dbReference>
<reference evidence="6" key="1">
    <citation type="submission" date="2016-01" db="EMBL/GenBank/DDBJ databases">
        <title>Draft genome of Chromobacterium sp. F49.</title>
        <authorList>
            <person name="Hong K.W."/>
        </authorList>
    </citation>
    <scope>NUCLEOTIDE SEQUENCE [LARGE SCALE GENOMIC DNA]</scope>
    <source>
        <strain evidence="6">M63</strain>
    </source>
</reference>
<comment type="caution">
    <text evidence="5">The sequence shown here is derived from an EMBL/GenBank/DDBJ whole genome shotgun (WGS) entry which is preliminary data.</text>
</comment>
<dbReference type="AlphaFoldDB" id="A0A163VM43"/>
<accession>A0A163VM43</accession>
<dbReference type="SUPFAM" id="SSF46785">
    <property type="entry name" value="Winged helix' DNA-binding domain"/>
    <property type="match status" value="1"/>
</dbReference>
<dbReference type="GO" id="GO:0003700">
    <property type="term" value="F:DNA-binding transcription factor activity"/>
    <property type="evidence" value="ECO:0007669"/>
    <property type="project" value="InterPro"/>
</dbReference>
<dbReference type="SMART" id="SM00418">
    <property type="entry name" value="HTH_ARSR"/>
    <property type="match status" value="1"/>
</dbReference>
<evidence type="ECO:0000256" key="2">
    <source>
        <dbReference type="ARBA" id="ARBA00023125"/>
    </source>
</evidence>
<keyword evidence="2" id="KW-0238">DNA-binding</keyword>
<dbReference type="PROSITE" id="PS50987">
    <property type="entry name" value="HTH_ARSR_2"/>
    <property type="match status" value="1"/>
</dbReference>
<proteinExistence type="predicted"/>
<keyword evidence="1" id="KW-0805">Transcription regulation</keyword>
<dbReference type="PANTHER" id="PTHR33154:SF18">
    <property type="entry name" value="ARSENICAL RESISTANCE OPERON REPRESSOR"/>
    <property type="match status" value="1"/>
</dbReference>
<protein>
    <submittedName>
        <fullName evidence="5">ArsR family transcriptional regulator</fullName>
    </submittedName>
</protein>
<organism evidence="5 6">
    <name type="scientific">Paenibacillus elgii</name>
    <dbReference type="NCBI Taxonomy" id="189691"/>
    <lineage>
        <taxon>Bacteria</taxon>
        <taxon>Bacillati</taxon>
        <taxon>Bacillota</taxon>
        <taxon>Bacilli</taxon>
        <taxon>Bacillales</taxon>
        <taxon>Paenibacillaceae</taxon>
        <taxon>Paenibacillus</taxon>
    </lineage>
</organism>
<dbReference type="Proteomes" id="UP000076563">
    <property type="component" value="Unassembled WGS sequence"/>
</dbReference>
<evidence type="ECO:0000259" key="4">
    <source>
        <dbReference type="PROSITE" id="PS50987"/>
    </source>
</evidence>
<dbReference type="Gene3D" id="1.10.10.10">
    <property type="entry name" value="Winged helix-like DNA-binding domain superfamily/Winged helix DNA-binding domain"/>
    <property type="match status" value="1"/>
</dbReference>
<dbReference type="OrthoDB" id="9798835at2"/>